<dbReference type="OrthoDB" id="434041at2759"/>
<reference evidence="11 12" key="2">
    <citation type="submission" date="2018-11" db="EMBL/GenBank/DDBJ databases">
        <authorList>
            <consortium name="Pathogen Informatics"/>
        </authorList>
    </citation>
    <scope>NUCLEOTIDE SEQUENCE [LARGE SCALE GENOMIC DNA]</scope>
</reference>
<dbReference type="InterPro" id="IPR011545">
    <property type="entry name" value="DEAD/DEAH_box_helicase_dom"/>
</dbReference>
<evidence type="ECO:0000256" key="7">
    <source>
        <dbReference type="SAM" id="MobiDB-lite"/>
    </source>
</evidence>
<dbReference type="Gene3D" id="3.40.50.300">
    <property type="entry name" value="P-loop containing nucleotide triphosphate hydrolases"/>
    <property type="match status" value="2"/>
</dbReference>
<dbReference type="GO" id="GO:0005524">
    <property type="term" value="F:ATP binding"/>
    <property type="evidence" value="ECO:0007669"/>
    <property type="project" value="UniProtKB-KW"/>
</dbReference>
<evidence type="ECO:0000256" key="4">
    <source>
        <dbReference type="ARBA" id="ARBA00022806"/>
    </source>
</evidence>
<feature type="domain" description="Helicase ATP-binding" evidence="8">
    <location>
        <begin position="104"/>
        <end position="293"/>
    </location>
</feature>
<dbReference type="SMART" id="SM00487">
    <property type="entry name" value="DEXDc"/>
    <property type="match status" value="1"/>
</dbReference>
<evidence type="ECO:0000256" key="1">
    <source>
        <dbReference type="ARBA" id="ARBA00012552"/>
    </source>
</evidence>
<feature type="compositionally biased region" description="Low complexity" evidence="7">
    <location>
        <begin position="641"/>
        <end position="651"/>
    </location>
</feature>
<dbReference type="PANTHER" id="PTHR47959:SF1">
    <property type="entry name" value="ATP-DEPENDENT RNA HELICASE DBPA"/>
    <property type="match status" value="1"/>
</dbReference>
<protein>
    <recommendedName>
        <fullName evidence="1">RNA helicase</fullName>
        <ecNumber evidence="1">3.6.4.13</ecNumber>
    </recommendedName>
</protein>
<dbReference type="InterPro" id="IPR014001">
    <property type="entry name" value="Helicase_ATP-bd"/>
</dbReference>
<dbReference type="GO" id="GO:0003676">
    <property type="term" value="F:nucleic acid binding"/>
    <property type="evidence" value="ECO:0007669"/>
    <property type="project" value="InterPro"/>
</dbReference>
<dbReference type="InterPro" id="IPR027417">
    <property type="entry name" value="P-loop_NTPase"/>
</dbReference>
<proteinExistence type="predicted"/>
<dbReference type="InterPro" id="IPR014014">
    <property type="entry name" value="RNA_helicase_DEAD_Q_motif"/>
</dbReference>
<dbReference type="InterPro" id="IPR050079">
    <property type="entry name" value="DEAD_box_RNA_helicase"/>
</dbReference>
<evidence type="ECO:0000259" key="8">
    <source>
        <dbReference type="PROSITE" id="PS51192"/>
    </source>
</evidence>
<dbReference type="SUPFAM" id="SSF52540">
    <property type="entry name" value="P-loop containing nucleoside triphosphate hydrolases"/>
    <property type="match status" value="1"/>
</dbReference>
<dbReference type="GO" id="GO:0005829">
    <property type="term" value="C:cytosol"/>
    <property type="evidence" value="ECO:0007669"/>
    <property type="project" value="TreeGrafter"/>
</dbReference>
<organism evidence="13">
    <name type="scientific">Hymenolepis diminuta</name>
    <name type="common">Rat tapeworm</name>
    <dbReference type="NCBI Taxonomy" id="6216"/>
    <lineage>
        <taxon>Eukaryota</taxon>
        <taxon>Metazoa</taxon>
        <taxon>Spiralia</taxon>
        <taxon>Lophotrochozoa</taxon>
        <taxon>Platyhelminthes</taxon>
        <taxon>Cestoda</taxon>
        <taxon>Eucestoda</taxon>
        <taxon>Cyclophyllidea</taxon>
        <taxon>Hymenolepididae</taxon>
        <taxon>Hymenolepis</taxon>
    </lineage>
</organism>
<dbReference type="EMBL" id="UYSG01000492">
    <property type="protein sequence ID" value="VDL19616.1"/>
    <property type="molecule type" value="Genomic_DNA"/>
</dbReference>
<keyword evidence="3" id="KW-0378">Hydrolase</keyword>
<dbReference type="Pfam" id="PF00271">
    <property type="entry name" value="Helicase_C"/>
    <property type="match status" value="1"/>
</dbReference>
<dbReference type="PROSITE" id="PS51195">
    <property type="entry name" value="Q_MOTIF"/>
    <property type="match status" value="1"/>
</dbReference>
<dbReference type="SMART" id="SM00490">
    <property type="entry name" value="HELICc"/>
    <property type="match status" value="1"/>
</dbReference>
<reference evidence="13" key="1">
    <citation type="submission" date="2017-02" db="UniProtKB">
        <authorList>
            <consortium name="WormBaseParasite"/>
        </authorList>
    </citation>
    <scope>IDENTIFICATION</scope>
</reference>
<dbReference type="PANTHER" id="PTHR47959">
    <property type="entry name" value="ATP-DEPENDENT RNA HELICASE RHLE-RELATED"/>
    <property type="match status" value="1"/>
</dbReference>
<keyword evidence="5" id="KW-0067">ATP-binding</keyword>
<dbReference type="InterPro" id="IPR001650">
    <property type="entry name" value="Helicase_C-like"/>
</dbReference>
<name>A0A0R3SC79_HYMDI</name>
<dbReference type="PROSITE" id="PS51194">
    <property type="entry name" value="HELICASE_CTER"/>
    <property type="match status" value="1"/>
</dbReference>
<feature type="compositionally biased region" description="Polar residues" evidence="7">
    <location>
        <begin position="652"/>
        <end position="666"/>
    </location>
</feature>
<feature type="region of interest" description="Disordered" evidence="7">
    <location>
        <begin position="498"/>
        <end position="555"/>
    </location>
</feature>
<dbReference type="WBParaSite" id="HDID_0000215401-mRNA-1">
    <property type="protein sequence ID" value="HDID_0000215401-mRNA-1"/>
    <property type="gene ID" value="HDID_0000215401"/>
</dbReference>
<feature type="compositionally biased region" description="Polar residues" evidence="7">
    <location>
        <begin position="535"/>
        <end position="553"/>
    </location>
</feature>
<evidence type="ECO:0000256" key="5">
    <source>
        <dbReference type="ARBA" id="ARBA00022840"/>
    </source>
</evidence>
<dbReference type="CDD" id="cd18787">
    <property type="entry name" value="SF2_C_DEAD"/>
    <property type="match status" value="1"/>
</dbReference>
<feature type="short sequence motif" description="Q motif" evidence="6">
    <location>
        <begin position="43"/>
        <end position="71"/>
    </location>
</feature>
<evidence type="ECO:0000313" key="13">
    <source>
        <dbReference type="WBParaSite" id="HDID_0000215401-mRNA-1"/>
    </source>
</evidence>
<dbReference type="Proteomes" id="UP000274504">
    <property type="component" value="Unassembled WGS sequence"/>
</dbReference>
<evidence type="ECO:0000313" key="12">
    <source>
        <dbReference type="Proteomes" id="UP000274504"/>
    </source>
</evidence>
<feature type="domain" description="Helicase C-terminal" evidence="9">
    <location>
        <begin position="327"/>
        <end position="476"/>
    </location>
</feature>
<dbReference type="EC" id="3.6.4.13" evidence="1"/>
<evidence type="ECO:0000259" key="10">
    <source>
        <dbReference type="PROSITE" id="PS51195"/>
    </source>
</evidence>
<gene>
    <name evidence="11" type="ORF">HDID_LOCUS2155</name>
</gene>
<keyword evidence="2" id="KW-0547">Nucleotide-binding</keyword>
<evidence type="ECO:0000313" key="11">
    <source>
        <dbReference type="EMBL" id="VDL19616.1"/>
    </source>
</evidence>
<keyword evidence="4" id="KW-0347">Helicase</keyword>
<dbReference type="GO" id="GO:0003724">
    <property type="term" value="F:RNA helicase activity"/>
    <property type="evidence" value="ECO:0007669"/>
    <property type="project" value="UniProtKB-EC"/>
</dbReference>
<dbReference type="STRING" id="6216.A0A0R3SC79"/>
<dbReference type="AlphaFoldDB" id="A0A0R3SC79"/>
<dbReference type="Pfam" id="PF00270">
    <property type="entry name" value="DEAD"/>
    <property type="match status" value="1"/>
</dbReference>
<feature type="domain" description="DEAD-box RNA helicase Q" evidence="10">
    <location>
        <begin position="43"/>
        <end position="71"/>
    </location>
</feature>
<evidence type="ECO:0000259" key="9">
    <source>
        <dbReference type="PROSITE" id="PS51194"/>
    </source>
</evidence>
<dbReference type="GO" id="GO:0016787">
    <property type="term" value="F:hydrolase activity"/>
    <property type="evidence" value="ECO:0007669"/>
    <property type="project" value="UniProtKB-KW"/>
</dbReference>
<evidence type="ECO:0000256" key="6">
    <source>
        <dbReference type="PROSITE-ProRule" id="PRU00552"/>
    </source>
</evidence>
<feature type="region of interest" description="Disordered" evidence="7">
    <location>
        <begin position="630"/>
        <end position="678"/>
    </location>
</feature>
<sequence>MGSKEEEVAVTRVAHELESKERTDDVMLGDYSLQSSNSVATIPSFADMGLSVAVLRGLHAAGFQRPSPVQVKAIPLGRLGIDLIIQVRIPVINLICSKSSIKLLKCITVVSVTILQAKSGTGKTVVFSIIALETVDVKQKAVQAIVISPTREIAFQSADVIRQLGHFVNGLDVQLFVGGIPLADDLKNLIRCHIAVGTPGRIKYLINAGHLDCEAVKLFVLDEADLLFSGGASVGPGGLTDEELLAGRNTFPAAINYIWWALPEAKQVMALSATYSEHLVGTHLPRYMRSPAIVRLSADDPSLLGVRQFFSKVQVKSNSPAALFKAKVKELLRIVKEIDFKQCLVFSNFHNSAEQLCGSLRNSGWPVNYISSGLDQKERFKAFNSLRAFQCRILVSTDLTSRGIDAENVNLVINLEVPWNRDVYLHRIGRAGRFGSYGASIILVGDTESEVKQLSRIENPNSTPIRELPDPIPADLVTAECPVDFSKLVTVTNLTHDLEDRPPLSEGTTLLSTNRRRGGAQTTKKSDALKMVQELTHSPSSQPPQKTTKSMSLDQKHFKKPLKSTPGLIENLENYTKSTLLKPAIGVHFSTDVVTEESTEAPEHLNELENRVLRQISQFLDRQTIEIAVESISESEETESDSSSYESSEISQTEQPQTHHPTNGTVQQQHQEPQQIQQTLTPRQMALWNEYCRLVQWKDYFYQHWLNTTREYDAVLAEYRELTGETSTYNS</sequence>
<accession>A0A0R3SC79</accession>
<feature type="compositionally biased region" description="Low complexity" evidence="7">
    <location>
        <begin position="667"/>
        <end position="678"/>
    </location>
</feature>
<dbReference type="PROSITE" id="PS51192">
    <property type="entry name" value="HELICASE_ATP_BIND_1"/>
    <property type="match status" value="1"/>
</dbReference>
<evidence type="ECO:0000256" key="3">
    <source>
        <dbReference type="ARBA" id="ARBA00022801"/>
    </source>
</evidence>
<evidence type="ECO:0000256" key="2">
    <source>
        <dbReference type="ARBA" id="ARBA00022741"/>
    </source>
</evidence>